<evidence type="ECO:0000259" key="5">
    <source>
        <dbReference type="PROSITE" id="PS51063"/>
    </source>
</evidence>
<reference evidence="6 7" key="1">
    <citation type="journal article" date="2011" name="J. Bacteriol.">
        <title>Complete Genome Sequence of the Aerobic Marine Methanotroph Methylomonas methanica MC09.</title>
        <authorList>
            <person name="Boden R."/>
            <person name="Cunliffe M."/>
            <person name="Scanlan J."/>
            <person name="Moussard H."/>
            <person name="Kits K.D."/>
            <person name="Klotz M.G."/>
            <person name="Jetten M.S."/>
            <person name="Vuilleumier S."/>
            <person name="Han J."/>
            <person name="Peters L."/>
            <person name="Mikhailova N."/>
            <person name="Teshima H."/>
            <person name="Tapia R."/>
            <person name="Kyrpides N."/>
            <person name="Ivanova N."/>
            <person name="Pagani I."/>
            <person name="Cheng J.F."/>
            <person name="Goodwin L."/>
            <person name="Han C."/>
            <person name="Hauser L."/>
            <person name="Land M.L."/>
            <person name="Lapidus A."/>
            <person name="Lucas S."/>
            <person name="Pitluck S."/>
            <person name="Woyke T."/>
            <person name="Stein L."/>
            <person name="Murrell J.C."/>
        </authorList>
    </citation>
    <scope>NUCLEOTIDE SEQUENCE [LARGE SCALE GENOMIC DNA]</scope>
    <source>
        <strain evidence="6 7">MC09</strain>
    </source>
</reference>
<dbReference type="InterPro" id="IPR014710">
    <property type="entry name" value="RmlC-like_jellyroll"/>
</dbReference>
<dbReference type="GO" id="GO:0005829">
    <property type="term" value="C:cytosol"/>
    <property type="evidence" value="ECO:0007669"/>
    <property type="project" value="TreeGrafter"/>
</dbReference>
<dbReference type="PRINTS" id="PR00034">
    <property type="entry name" value="HTHCRP"/>
</dbReference>
<dbReference type="InterPro" id="IPR050397">
    <property type="entry name" value="Env_Response_Regulators"/>
</dbReference>
<dbReference type="KEGG" id="mmt:Metme_2133"/>
<dbReference type="PROSITE" id="PS50042">
    <property type="entry name" value="CNMP_BINDING_3"/>
    <property type="match status" value="1"/>
</dbReference>
<dbReference type="EMBL" id="CP002738">
    <property type="protein sequence ID" value="AEG00538.1"/>
    <property type="molecule type" value="Genomic_DNA"/>
</dbReference>
<keyword evidence="1" id="KW-0805">Transcription regulation</keyword>
<reference evidence="7" key="3">
    <citation type="submission" date="2011-05" db="EMBL/GenBank/DDBJ databases">
        <title>Complete sequence of Methylomonas methanica MC09.</title>
        <authorList>
            <consortium name="US DOE Joint Genome Institute"/>
            <person name="Lucas S."/>
            <person name="Han J."/>
            <person name="Lapidus A."/>
            <person name="Cheng J.-F."/>
            <person name="Goodwin L."/>
            <person name="Pitluck S."/>
            <person name="Peters L."/>
            <person name="Mikhailova N."/>
            <person name="Teshima H."/>
            <person name="Han C."/>
            <person name="Tapia R."/>
            <person name="Land M."/>
            <person name="Hauser L."/>
            <person name="Kyrpides N."/>
            <person name="Ivanova N."/>
            <person name="Pagani I."/>
            <person name="Stein L."/>
            <person name="Woyke T."/>
        </authorList>
    </citation>
    <scope>NUCLEOTIDE SEQUENCE [LARGE SCALE GENOMIC DNA]</scope>
    <source>
        <strain evidence="7">MC09</strain>
    </source>
</reference>
<dbReference type="Pfam" id="PF00027">
    <property type="entry name" value="cNMP_binding"/>
    <property type="match status" value="1"/>
</dbReference>
<dbReference type="PANTHER" id="PTHR24567">
    <property type="entry name" value="CRP FAMILY TRANSCRIPTIONAL REGULATORY PROTEIN"/>
    <property type="match status" value="1"/>
</dbReference>
<dbReference type="Pfam" id="PF13545">
    <property type="entry name" value="HTH_Crp_2"/>
    <property type="match status" value="1"/>
</dbReference>
<gene>
    <name evidence="6" type="ordered locus">Metme_2133</name>
</gene>
<dbReference type="SMART" id="SM00100">
    <property type="entry name" value="cNMP"/>
    <property type="match status" value="1"/>
</dbReference>
<dbReference type="GO" id="GO:0003677">
    <property type="term" value="F:DNA binding"/>
    <property type="evidence" value="ECO:0007669"/>
    <property type="project" value="UniProtKB-KW"/>
</dbReference>
<dbReference type="GO" id="GO:0003700">
    <property type="term" value="F:DNA-binding transcription factor activity"/>
    <property type="evidence" value="ECO:0007669"/>
    <property type="project" value="TreeGrafter"/>
</dbReference>
<dbReference type="InterPro" id="IPR000595">
    <property type="entry name" value="cNMP-bd_dom"/>
</dbReference>
<evidence type="ECO:0000256" key="2">
    <source>
        <dbReference type="ARBA" id="ARBA00023125"/>
    </source>
</evidence>
<evidence type="ECO:0000256" key="3">
    <source>
        <dbReference type="ARBA" id="ARBA00023163"/>
    </source>
</evidence>
<dbReference type="Gene3D" id="2.60.120.10">
    <property type="entry name" value="Jelly Rolls"/>
    <property type="match status" value="1"/>
</dbReference>
<dbReference type="InterPro" id="IPR036390">
    <property type="entry name" value="WH_DNA-bd_sf"/>
</dbReference>
<dbReference type="RefSeq" id="WP_013818782.1">
    <property type="nucleotide sequence ID" value="NC_015572.1"/>
</dbReference>
<evidence type="ECO:0000259" key="4">
    <source>
        <dbReference type="PROSITE" id="PS50042"/>
    </source>
</evidence>
<evidence type="ECO:0000256" key="1">
    <source>
        <dbReference type="ARBA" id="ARBA00023015"/>
    </source>
</evidence>
<dbReference type="SUPFAM" id="SSF51206">
    <property type="entry name" value="cAMP-binding domain-like"/>
    <property type="match status" value="1"/>
</dbReference>
<dbReference type="AlphaFoldDB" id="G0A6R7"/>
<dbReference type="InterPro" id="IPR012318">
    <property type="entry name" value="HTH_CRP"/>
</dbReference>
<dbReference type="SMART" id="SM00419">
    <property type="entry name" value="HTH_CRP"/>
    <property type="match status" value="1"/>
</dbReference>
<keyword evidence="2" id="KW-0238">DNA-binding</keyword>
<name>G0A6R7_METMM</name>
<proteinExistence type="predicted"/>
<keyword evidence="3" id="KW-0804">Transcription</keyword>
<dbReference type="PANTHER" id="PTHR24567:SF75">
    <property type="entry name" value="FUMARATE AND NITRATE REDUCTION REGULATORY PROTEIN"/>
    <property type="match status" value="1"/>
</dbReference>
<dbReference type="Proteomes" id="UP000008888">
    <property type="component" value="Chromosome"/>
</dbReference>
<organism evidence="6 7">
    <name type="scientific">Methylomonas methanica (strain DSM 25384 / MC09)</name>
    <dbReference type="NCBI Taxonomy" id="857087"/>
    <lineage>
        <taxon>Bacteria</taxon>
        <taxon>Pseudomonadati</taxon>
        <taxon>Pseudomonadota</taxon>
        <taxon>Gammaproteobacteria</taxon>
        <taxon>Methylococcales</taxon>
        <taxon>Methylococcaceae</taxon>
        <taxon>Methylomonas</taxon>
    </lineage>
</organism>
<dbReference type="HOGENOM" id="CLU_075053_0_2_6"/>
<accession>G0A6R7</accession>
<dbReference type="PROSITE" id="PS51063">
    <property type="entry name" value="HTH_CRP_2"/>
    <property type="match status" value="1"/>
</dbReference>
<dbReference type="OrthoDB" id="7643467at2"/>
<keyword evidence="7" id="KW-1185">Reference proteome</keyword>
<sequence length="237" mass="26875">MLQPDYSRLLLRCSECGKINRCLACALIGDQLRPTDSTPLQNLIQPKGHYIYNQGDEIKNLFFLKAGSVKNIYTNKRGDQQIINFYFPGEVIGLPQLQHSHHSSSAVTLEKSVICSFSLRFILANCEGNPHLLNTVLERFDAEIQHRHESLLAINHRSAGKRLADFLLELIYRHDLSRNYPILLSLTMSRADIANYLGLAPETISRILSKYEKSGLILVNKKKIQINNLNDLSACLE</sequence>
<evidence type="ECO:0000313" key="7">
    <source>
        <dbReference type="Proteomes" id="UP000008888"/>
    </source>
</evidence>
<protein>
    <submittedName>
        <fullName evidence="6">Transcriptional regulator, Crp/Fnr family</fullName>
    </submittedName>
</protein>
<dbReference type="CDD" id="cd00092">
    <property type="entry name" value="HTH_CRP"/>
    <property type="match status" value="1"/>
</dbReference>
<dbReference type="InterPro" id="IPR018490">
    <property type="entry name" value="cNMP-bd_dom_sf"/>
</dbReference>
<dbReference type="SUPFAM" id="SSF46785">
    <property type="entry name" value="Winged helix' DNA-binding domain"/>
    <property type="match status" value="1"/>
</dbReference>
<dbReference type="STRING" id="857087.Metme_2133"/>
<evidence type="ECO:0000313" key="6">
    <source>
        <dbReference type="EMBL" id="AEG00538.1"/>
    </source>
</evidence>
<dbReference type="eggNOG" id="COG0664">
    <property type="taxonomic scope" value="Bacteria"/>
</dbReference>
<feature type="domain" description="Cyclic nucleotide-binding" evidence="4">
    <location>
        <begin position="46"/>
        <end position="109"/>
    </location>
</feature>
<feature type="domain" description="HTH crp-type" evidence="5">
    <location>
        <begin position="157"/>
        <end position="230"/>
    </location>
</feature>
<reference key="2">
    <citation type="submission" date="2011-05" db="EMBL/GenBank/DDBJ databases">
        <title>Complete genome sequence of the aerobic marine methanotroph Methylomonas methanica MC09.</title>
        <authorList>
            <person name="Boden R."/>
            <person name="Cunliffe M."/>
            <person name="Scanlan J."/>
            <person name="Moussard H."/>
            <person name="Kits K.D."/>
            <person name="Klotz M."/>
            <person name="Jetten M."/>
            <person name="Vuilleumier S."/>
            <person name="Han J."/>
            <person name="Peters L."/>
            <person name="Mikhailova N."/>
            <person name="Teshima H."/>
            <person name="Tapia R."/>
            <person name="Kyrpides N."/>
            <person name="Ivanova N."/>
            <person name="Pagani I."/>
            <person name="Cheng J.-F."/>
            <person name="Goodwin L."/>
            <person name="Han C."/>
            <person name="Hauser L."/>
            <person name="Land M."/>
            <person name="Lapidus A."/>
            <person name="Lucas S."/>
            <person name="Pitluck S."/>
            <person name="Woyke T."/>
            <person name="Stein L.Y."/>
            <person name="Murrell C."/>
        </authorList>
    </citation>
    <scope>NUCLEOTIDE SEQUENCE</scope>
    <source>
        <strain>MC09</strain>
    </source>
</reference>
<dbReference type="CDD" id="cd00038">
    <property type="entry name" value="CAP_ED"/>
    <property type="match status" value="1"/>
</dbReference>